<sequence>MAGQREVVSIGYRAKVCCCPPAQWYAARERLDIKLESAVALAMRGAPERSRSPRFLRQYEMARGARAG</sequence>
<evidence type="ECO:0000313" key="4">
    <source>
        <dbReference type="Proteomes" id="UP000256710"/>
    </source>
</evidence>
<dbReference type="Proteomes" id="UP000256710">
    <property type="component" value="Unassembled WGS sequence"/>
</dbReference>
<dbReference type="Proteomes" id="UP000255168">
    <property type="component" value="Chromosome I"/>
</dbReference>
<keyword evidence="4" id="KW-1185">Reference proteome</keyword>
<dbReference type="EMBL" id="LT984806">
    <property type="protein sequence ID" value="SPD47130.1"/>
    <property type="molecule type" value="Genomic_DNA"/>
</dbReference>
<name>A0A375HAA5_9BURK</name>
<evidence type="ECO:0000313" key="1">
    <source>
        <dbReference type="EMBL" id="SOZ35184.1"/>
    </source>
</evidence>
<reference evidence="3 4" key="1">
    <citation type="submission" date="2018-01" db="EMBL/GenBank/DDBJ databases">
        <authorList>
            <person name="Clerissi C."/>
        </authorList>
    </citation>
    <scope>NUCLEOTIDE SEQUENCE [LARGE SCALE GENOMIC DNA]</scope>
    <source>
        <strain evidence="1">Cupriavidus taiwanensis STM 6082</strain>
        <strain evidence="2">Cupriavidus taiwanensis STM 6160</strain>
    </source>
</reference>
<accession>A0A375HAA5</accession>
<dbReference type="AlphaFoldDB" id="A0A375HAA5"/>
<gene>
    <name evidence="1" type="ORF">CBM2605_A170103</name>
    <name evidence="2" type="ORF">CBM2607_12070</name>
</gene>
<dbReference type="EMBL" id="OFTC01000009">
    <property type="protein sequence ID" value="SOZ35184.1"/>
    <property type="molecule type" value="Genomic_DNA"/>
</dbReference>
<evidence type="ECO:0000313" key="2">
    <source>
        <dbReference type="EMBL" id="SPD47130.1"/>
    </source>
</evidence>
<organism evidence="2 3">
    <name type="scientific">Cupriavidus neocaledonicus</name>
    <dbReference type="NCBI Taxonomy" id="1040979"/>
    <lineage>
        <taxon>Bacteria</taxon>
        <taxon>Pseudomonadati</taxon>
        <taxon>Pseudomonadota</taxon>
        <taxon>Betaproteobacteria</taxon>
        <taxon>Burkholderiales</taxon>
        <taxon>Burkholderiaceae</taxon>
        <taxon>Cupriavidus</taxon>
    </lineage>
</organism>
<proteinExistence type="predicted"/>
<protein>
    <submittedName>
        <fullName evidence="2">Uncharacterized protein</fullName>
    </submittedName>
</protein>
<evidence type="ECO:0000313" key="3">
    <source>
        <dbReference type="Proteomes" id="UP000255168"/>
    </source>
</evidence>